<keyword evidence="3" id="KW-1185">Reference proteome</keyword>
<reference evidence="2" key="1">
    <citation type="submission" date="2021-02" db="EMBL/GenBank/DDBJ databases">
        <authorList>
            <person name="Palmer J.M."/>
        </authorList>
    </citation>
    <scope>NUCLEOTIDE SEQUENCE</scope>
    <source>
        <strain evidence="2">SCRP23</strain>
    </source>
</reference>
<sequence length="260" mass="30254">MADDGHRNTGAGNVPAPTEADAGSTYAEDLERWALYDCSGLRAPLADEDMQDLFHRCRVARSKSVTATRTVTMQSLDAAWTSFVRRWNVEGPVAFIRGLERREVQHRARSVSALAKQIHDASYDNDRDCCFVHYVRECAECRGYNRPRPDEAAWKRLLTANPLTVTEEGLIARYQEEQRRRRAAVRQQQRQESDWQQHDSWQRGQAEQQQQRWDRLLRLEHEMTALRDELTGTPRDPPQHLGRRSRADDWGAGWDQRRWG</sequence>
<dbReference type="OrthoDB" id="108311at2759"/>
<organism evidence="2 3">
    <name type="scientific">Phytophthora boehmeriae</name>
    <dbReference type="NCBI Taxonomy" id="109152"/>
    <lineage>
        <taxon>Eukaryota</taxon>
        <taxon>Sar</taxon>
        <taxon>Stramenopiles</taxon>
        <taxon>Oomycota</taxon>
        <taxon>Peronosporomycetes</taxon>
        <taxon>Peronosporales</taxon>
        <taxon>Peronosporaceae</taxon>
        <taxon>Phytophthora</taxon>
    </lineage>
</organism>
<feature type="compositionally biased region" description="Basic and acidic residues" evidence="1">
    <location>
        <begin position="189"/>
        <end position="201"/>
    </location>
</feature>
<proteinExistence type="predicted"/>
<evidence type="ECO:0000256" key="1">
    <source>
        <dbReference type="SAM" id="MobiDB-lite"/>
    </source>
</evidence>
<accession>A0A8T1WVT1</accession>
<feature type="region of interest" description="Disordered" evidence="1">
    <location>
        <begin position="1"/>
        <end position="23"/>
    </location>
</feature>
<comment type="caution">
    <text evidence="2">The sequence shown here is derived from an EMBL/GenBank/DDBJ whole genome shotgun (WGS) entry which is preliminary data.</text>
</comment>
<evidence type="ECO:0000313" key="2">
    <source>
        <dbReference type="EMBL" id="KAG7396844.1"/>
    </source>
</evidence>
<dbReference type="AlphaFoldDB" id="A0A8T1WVT1"/>
<gene>
    <name evidence="2" type="ORF">PHYBOEH_001658</name>
</gene>
<feature type="region of interest" description="Disordered" evidence="1">
    <location>
        <begin position="184"/>
        <end position="207"/>
    </location>
</feature>
<feature type="compositionally biased region" description="Basic and acidic residues" evidence="1">
    <location>
        <begin position="245"/>
        <end position="260"/>
    </location>
</feature>
<dbReference type="Proteomes" id="UP000693981">
    <property type="component" value="Unassembled WGS sequence"/>
</dbReference>
<dbReference type="EMBL" id="JAGDFL010000137">
    <property type="protein sequence ID" value="KAG7396844.1"/>
    <property type="molecule type" value="Genomic_DNA"/>
</dbReference>
<evidence type="ECO:0000313" key="3">
    <source>
        <dbReference type="Proteomes" id="UP000693981"/>
    </source>
</evidence>
<protein>
    <submittedName>
        <fullName evidence="2">Uncharacterized protein</fullName>
    </submittedName>
</protein>
<name>A0A8T1WVT1_9STRA</name>
<feature type="region of interest" description="Disordered" evidence="1">
    <location>
        <begin position="228"/>
        <end position="260"/>
    </location>
</feature>